<dbReference type="Proteomes" id="UP000033961">
    <property type="component" value="Chromosome I"/>
</dbReference>
<reference evidence="3 4" key="1">
    <citation type="journal article" date="2015" name="Genome Announc.">
        <title>Draft Genome Sequences of Leptospira santarosai Strains U160, U164, and U233, Isolated from Asymptomatic Cattle.</title>
        <authorList>
            <person name="Kremer F.S."/>
            <person name="Eslabao M.R."/>
            <person name="Provisor M."/>
            <person name="Woloski R.D."/>
            <person name="Ramires O.V."/>
            <person name="Moreno L.Z."/>
            <person name="Moreno A.M."/>
            <person name="Hamond C."/>
            <person name="Lilenbaum W."/>
            <person name="Dellagostin O.A."/>
        </authorList>
    </citation>
    <scope>NUCLEOTIDE SEQUENCE [LARGE SCALE GENOMIC DNA]</scope>
    <source>
        <strain evidence="3 4">U160</strain>
    </source>
</reference>
<dbReference type="EMBL" id="CP027843">
    <property type="protein sequence ID" value="AVQ11221.1"/>
    <property type="molecule type" value="Genomic_DNA"/>
</dbReference>
<dbReference type="InterPro" id="IPR036086">
    <property type="entry name" value="ParB/Sulfiredoxin_sf"/>
</dbReference>
<proteinExistence type="predicted"/>
<feature type="compositionally biased region" description="Basic residues" evidence="1">
    <location>
        <begin position="1"/>
        <end position="43"/>
    </location>
</feature>
<sequence length="386" mass="45765">MNPKKRKRKTNSSKVQKKKSRKPKKAVGKKKTTKPNLRKKTIKKISSSKSISPGDYLDRTVKFVSPKKLKPNPRNDFDPLTTEEYNNLKQNIITNGILDPLTAKKGGMIVTGENRYKIALELKTHEDKAVRKRIAKIPVRYYTKRLTYEEEYERMESDNLFRRHLTPEQRKVRLKQRILRLYRTELIQENRGGDRKSKQIKQERSNLHLEGLKTEKTKQTTVLLPNKRNEDQKEVLTPKRETTPQTFQITETEQKDVAKKISENEKIPLGTATRYVAEIRKELLPQESKPEKKPEETKEKPLKEIVREFRKRYTRMTKSQKEREINRLKGTLIKLSYEWDKLHQQIDSNENHKHQIFEKLRSVGEGDVIQKVNKFLDEKEKSRSRK</sequence>
<evidence type="ECO:0000313" key="3">
    <source>
        <dbReference type="EMBL" id="AVQ11221.1"/>
    </source>
</evidence>
<accession>A0A2P1QQQ0</accession>
<feature type="domain" description="ParB-like N-terminal" evidence="2">
    <location>
        <begin position="62"/>
        <end position="159"/>
    </location>
</feature>
<dbReference type="SUPFAM" id="SSF110849">
    <property type="entry name" value="ParB/Sulfiredoxin"/>
    <property type="match status" value="1"/>
</dbReference>
<organism evidence="3 4">
    <name type="scientific">Leptospira santarosai</name>
    <dbReference type="NCBI Taxonomy" id="28183"/>
    <lineage>
        <taxon>Bacteria</taxon>
        <taxon>Pseudomonadati</taxon>
        <taxon>Spirochaetota</taxon>
        <taxon>Spirochaetia</taxon>
        <taxon>Leptospirales</taxon>
        <taxon>Leptospiraceae</taxon>
        <taxon>Leptospira</taxon>
    </lineage>
</organism>
<evidence type="ECO:0000313" key="4">
    <source>
        <dbReference type="Proteomes" id="UP000033961"/>
    </source>
</evidence>
<dbReference type="Gene3D" id="3.90.1530.10">
    <property type="entry name" value="Conserved hypothetical protein from pyrococcus furiosus pfu- 392566-001, ParB domain"/>
    <property type="match status" value="1"/>
</dbReference>
<dbReference type="SMART" id="SM00470">
    <property type="entry name" value="ParB"/>
    <property type="match status" value="1"/>
</dbReference>
<evidence type="ECO:0000259" key="2">
    <source>
        <dbReference type="SMART" id="SM00470"/>
    </source>
</evidence>
<evidence type="ECO:0000256" key="1">
    <source>
        <dbReference type="SAM" id="MobiDB-lite"/>
    </source>
</evidence>
<dbReference type="InterPro" id="IPR003115">
    <property type="entry name" value="ParB_N"/>
</dbReference>
<gene>
    <name evidence="3" type="ORF">XB16_0886</name>
</gene>
<name>A0A2P1QQQ0_9LEPT</name>
<protein>
    <submittedName>
        <fullName evidence="3">ParB-like protein</fullName>
    </submittedName>
</protein>
<feature type="region of interest" description="Disordered" evidence="1">
    <location>
        <begin position="1"/>
        <end position="52"/>
    </location>
</feature>
<dbReference type="AlphaFoldDB" id="A0A2P1QQQ0"/>